<dbReference type="InterPro" id="IPR004473">
    <property type="entry name" value="Restrct_endonuc_typeI_HsdR"/>
</dbReference>
<keyword evidence="13" id="KW-1185">Reference proteome</keyword>
<dbReference type="InterPro" id="IPR055180">
    <property type="entry name" value="HsdR_RecA-like_helicase_dom_2"/>
</dbReference>
<comment type="subunit">
    <text evidence="10">The type I restriction/modification system is composed of three polypeptides R, M and S.</text>
</comment>
<reference evidence="13" key="1">
    <citation type="journal article" date="2019" name="Int. J. Syst. Evol. Microbiol.">
        <title>The Global Catalogue of Microorganisms (GCM) 10K type strain sequencing project: providing services to taxonomists for standard genome sequencing and annotation.</title>
        <authorList>
            <consortium name="The Broad Institute Genomics Platform"/>
            <consortium name="The Broad Institute Genome Sequencing Center for Infectious Disease"/>
            <person name="Wu L."/>
            <person name="Ma J."/>
        </authorList>
    </citation>
    <scope>NUCLEOTIDE SEQUENCE [LARGE SCALE GENOMIC DNA]</scope>
    <source>
        <strain evidence="13">KCTC 32141</strain>
    </source>
</reference>
<comment type="caution">
    <text evidence="12">The sequence shown here is derived from an EMBL/GenBank/DDBJ whole genome shotgun (WGS) entry which is preliminary data.</text>
</comment>
<feature type="domain" description="Helicase ATP-binding" evidence="11">
    <location>
        <begin position="274"/>
        <end position="494"/>
    </location>
</feature>
<dbReference type="SUPFAM" id="SSF52540">
    <property type="entry name" value="P-loop containing nucleoside triphosphate hydrolases"/>
    <property type="match status" value="2"/>
</dbReference>
<comment type="similarity">
    <text evidence="2 10">Belongs to the HsdR family.</text>
</comment>
<evidence type="ECO:0000259" key="11">
    <source>
        <dbReference type="SMART" id="SM00487"/>
    </source>
</evidence>
<dbReference type="EMBL" id="JBHUOV010000002">
    <property type="protein sequence ID" value="MFD2823817.1"/>
    <property type="molecule type" value="Genomic_DNA"/>
</dbReference>
<evidence type="ECO:0000256" key="3">
    <source>
        <dbReference type="ARBA" id="ARBA00022722"/>
    </source>
</evidence>
<dbReference type="NCBIfam" id="TIGR00348">
    <property type="entry name" value="hsdR"/>
    <property type="match status" value="1"/>
</dbReference>
<dbReference type="GO" id="GO:0009035">
    <property type="term" value="F:type I site-specific deoxyribonuclease activity"/>
    <property type="evidence" value="ECO:0007669"/>
    <property type="project" value="UniProtKB-EC"/>
</dbReference>
<keyword evidence="3" id="KW-0540">Nuclease</keyword>
<keyword evidence="6 12" id="KW-0255">Endonuclease</keyword>
<evidence type="ECO:0000256" key="10">
    <source>
        <dbReference type="RuleBase" id="RU364115"/>
    </source>
</evidence>
<evidence type="ECO:0000256" key="6">
    <source>
        <dbReference type="ARBA" id="ARBA00022759"/>
    </source>
</evidence>
<dbReference type="Pfam" id="PF11867">
    <property type="entry name" value="T1RH-like_C"/>
    <property type="match status" value="1"/>
</dbReference>
<dbReference type="EC" id="3.1.21.3" evidence="10"/>
<dbReference type="Gene3D" id="3.90.1570.50">
    <property type="match status" value="1"/>
</dbReference>
<keyword evidence="5 10" id="KW-0680">Restriction system</keyword>
<dbReference type="Pfam" id="PF04313">
    <property type="entry name" value="HSDR_N"/>
    <property type="match status" value="1"/>
</dbReference>
<sequence length="1040" mass="117518">MKLSEDNIEQVFIDQLVGQGYTYHYGPAIAPYSDNPQREGFDSVLLEQQLKHALRHLNPDVPESARVEAYQKIVNLGTQDLMENNERFHTLLTNGVTVEYNKEGRTKGINVKLLDVAQPQNNQFWVVNQLVVKENNNEKRFDVVIYINGLPLVFIELKNATDENATVRKAYQQIQNYKTAVPSIFYYNSVCVISDGIDAKTSSVSAPFSRFLSWKAPKKIDNDPRTELQILTEYMLNKKTVVELIRYCTVFEQEEKKDDNTGLIFQVKIKKVAAYHQYYAVQKAVAQTIRATDSKEGDRKVGVVWHTQGSGKSLSMVFYSGQIVTHPQMENPTIVVLTDRNDLDDQLFSTFGNCKDLLRQTPVQAQSRDHIKALLNVSGGGVIFTTIQKFSPEEGNVFDTLSERTNIVVVADEAHRSQYGFKARVVEIEDGSEIRYGNAKYLRDALPKASYIGFTGTPIEKEDKSTPAVFGEYIDVYDIKQAVDDGATVPISYESRLVKIKLNEEVTKSIDSQIDAIEGATEDQIEKAKTKSAAIEKIVGKDDRLKDIATDLVSHFEARQKVFEGKAMIVSMSRKICAKLYNEIVAIRPEWHHTDLDKGALKVIMTSTSDDEAILQPHHTTKTQRKLLAARIKDPNDPLQMVIVRDMWLTGFDAPNLHTMYIDKKMQGANLMQAIARVNRVYKDKPGGLIVDYIGIGQDLRNAMATYLQSGGEGTPIVDIKEAIAGMLEKFEVVEQILFGYDYRSYFKLDTNAKLQILLGAQNFVLQNEKLKDRFLKEVTLLSKLFAMSIPSPQANKIKDEVAFFQAVKARLNKFTGNTIKSDFEVETAIKQIVDDALSSEGVIDVFEAAGIKAPSVGILSDEFLLEVKNMQQKNVAFELLKKLLADEVRVRKTKNIAQGKRFSEMLESVVKRYHNNQIDSAQVLAELSAIAKDMRLEDHKSEELGLTPEEYAFYSVLTQNDSTKMLDDEKMKELIHVIVDVIRKNATVDWSKRDDVRAKLRLTVKKILMRYGYPPDLAKLEADKVLEQSELLADVLTKS</sequence>
<evidence type="ECO:0000256" key="2">
    <source>
        <dbReference type="ARBA" id="ARBA00008598"/>
    </source>
</evidence>
<evidence type="ECO:0000256" key="5">
    <source>
        <dbReference type="ARBA" id="ARBA00022747"/>
    </source>
</evidence>
<dbReference type="InterPro" id="IPR021810">
    <property type="entry name" value="T1RH-like_C"/>
</dbReference>
<keyword evidence="7 10" id="KW-0378">Hydrolase</keyword>
<keyword evidence="9 10" id="KW-0238">DNA-binding</keyword>
<evidence type="ECO:0000313" key="13">
    <source>
        <dbReference type="Proteomes" id="UP001597533"/>
    </source>
</evidence>
<dbReference type="CDD" id="cd18800">
    <property type="entry name" value="SF2_C_EcoR124I-like"/>
    <property type="match status" value="1"/>
</dbReference>
<dbReference type="PANTHER" id="PTHR30195:SF15">
    <property type="entry name" value="TYPE I RESTRICTION ENZYME HINDI ENDONUCLEASE SUBUNIT"/>
    <property type="match status" value="1"/>
</dbReference>
<name>A0ABW5WM84_9FLAO</name>
<keyword evidence="8 10" id="KW-0067">ATP-binding</keyword>
<dbReference type="PANTHER" id="PTHR30195">
    <property type="entry name" value="TYPE I SITE-SPECIFIC DEOXYRIBONUCLEASE PROTEIN SUBUNIT M AND R"/>
    <property type="match status" value="1"/>
</dbReference>
<dbReference type="InterPro" id="IPR051268">
    <property type="entry name" value="Type-I_R_enzyme_R_subunit"/>
</dbReference>
<dbReference type="CDD" id="cd22332">
    <property type="entry name" value="HsdR_N"/>
    <property type="match status" value="1"/>
</dbReference>
<dbReference type="InterPro" id="IPR007409">
    <property type="entry name" value="Restrct_endonuc_type1_HsdR_N"/>
</dbReference>
<evidence type="ECO:0000256" key="1">
    <source>
        <dbReference type="ARBA" id="ARBA00000851"/>
    </source>
</evidence>
<dbReference type="CDD" id="cd18030">
    <property type="entry name" value="DEXHc_RE_I_HsdR"/>
    <property type="match status" value="1"/>
</dbReference>
<dbReference type="InterPro" id="IPR014001">
    <property type="entry name" value="Helicase_ATP-bd"/>
</dbReference>
<organism evidence="12 13">
    <name type="scientific">Lacinutrix iliipiscaria</name>
    <dbReference type="NCBI Taxonomy" id="1230532"/>
    <lineage>
        <taxon>Bacteria</taxon>
        <taxon>Pseudomonadati</taxon>
        <taxon>Bacteroidota</taxon>
        <taxon>Flavobacteriia</taxon>
        <taxon>Flavobacteriales</taxon>
        <taxon>Flavobacteriaceae</taxon>
        <taxon>Lacinutrix</taxon>
    </lineage>
</organism>
<evidence type="ECO:0000256" key="8">
    <source>
        <dbReference type="ARBA" id="ARBA00022840"/>
    </source>
</evidence>
<dbReference type="InterPro" id="IPR040980">
    <property type="entry name" value="SWI2_SNF2"/>
</dbReference>
<dbReference type="RefSeq" id="WP_183488044.1">
    <property type="nucleotide sequence ID" value="NZ_JBHUOV010000002.1"/>
</dbReference>
<dbReference type="Gene3D" id="3.40.50.300">
    <property type="entry name" value="P-loop containing nucleotide triphosphate hydrolases"/>
    <property type="match status" value="2"/>
</dbReference>
<evidence type="ECO:0000313" key="12">
    <source>
        <dbReference type="EMBL" id="MFD2823817.1"/>
    </source>
</evidence>
<proteinExistence type="inferred from homology"/>
<gene>
    <name evidence="12" type="ORF">ACFS5M_09060</name>
</gene>
<evidence type="ECO:0000256" key="4">
    <source>
        <dbReference type="ARBA" id="ARBA00022741"/>
    </source>
</evidence>
<protein>
    <recommendedName>
        <fullName evidence="10">Type I restriction enzyme endonuclease subunit</fullName>
        <shortName evidence="10">R protein</shortName>
        <ecNumber evidence="10">3.1.21.3</ecNumber>
    </recommendedName>
</protein>
<dbReference type="InterPro" id="IPR027417">
    <property type="entry name" value="P-loop_NTPase"/>
</dbReference>
<evidence type="ECO:0000256" key="9">
    <source>
        <dbReference type="ARBA" id="ARBA00023125"/>
    </source>
</evidence>
<evidence type="ECO:0000256" key="7">
    <source>
        <dbReference type="ARBA" id="ARBA00022801"/>
    </source>
</evidence>
<dbReference type="Pfam" id="PF22679">
    <property type="entry name" value="T1R_D3-like"/>
    <property type="match status" value="1"/>
</dbReference>
<comment type="function">
    <text evidence="10">Subunit R is required for both nuclease and ATPase activities, but not for modification.</text>
</comment>
<dbReference type="SMART" id="SM00487">
    <property type="entry name" value="DEXDc"/>
    <property type="match status" value="1"/>
</dbReference>
<accession>A0ABW5WM84</accession>
<dbReference type="Pfam" id="PF18766">
    <property type="entry name" value="SWI2_SNF2"/>
    <property type="match status" value="1"/>
</dbReference>
<comment type="catalytic activity">
    <reaction evidence="1 10">
        <text>Endonucleolytic cleavage of DNA to give random double-stranded fragments with terminal 5'-phosphates, ATP is simultaneously hydrolyzed.</text>
        <dbReference type="EC" id="3.1.21.3"/>
    </reaction>
</comment>
<dbReference type="Proteomes" id="UP001597533">
    <property type="component" value="Unassembled WGS sequence"/>
</dbReference>
<keyword evidence="4 10" id="KW-0547">Nucleotide-binding</keyword>